<dbReference type="OrthoDB" id="8673369at2"/>
<dbReference type="Proteomes" id="UP000280434">
    <property type="component" value="Unassembled WGS sequence"/>
</dbReference>
<gene>
    <name evidence="2" type="ORF">D7S89_16325</name>
</gene>
<accession>A0A494X873</accession>
<feature type="domain" description="Ricin B lectin" evidence="1">
    <location>
        <begin position="182"/>
        <end position="313"/>
    </location>
</feature>
<dbReference type="CDD" id="cd00161">
    <property type="entry name" value="beta-trefoil_Ricin-like"/>
    <property type="match status" value="1"/>
</dbReference>
<dbReference type="Pfam" id="PF14200">
    <property type="entry name" value="RicinB_lectin_2"/>
    <property type="match status" value="1"/>
</dbReference>
<evidence type="ECO:0000313" key="3">
    <source>
        <dbReference type="Proteomes" id="UP000280434"/>
    </source>
</evidence>
<dbReference type="AlphaFoldDB" id="A0A494X873"/>
<comment type="caution">
    <text evidence="2">The sequence shown here is derived from an EMBL/GenBank/DDBJ whole genome shotgun (WGS) entry which is preliminary data.</text>
</comment>
<dbReference type="Gene3D" id="2.80.10.50">
    <property type="match status" value="1"/>
</dbReference>
<dbReference type="SUPFAM" id="SSF50370">
    <property type="entry name" value="Ricin B-like lectins"/>
    <property type="match status" value="1"/>
</dbReference>
<name>A0A494X873_9BURK</name>
<dbReference type="PROSITE" id="PS50231">
    <property type="entry name" value="RICIN_B_LECTIN"/>
    <property type="match status" value="1"/>
</dbReference>
<proteinExistence type="predicted"/>
<sequence length="327" mass="34175">MIVGENTSLPKLWMSLIKPRIRKMDKKSIFRLVGSVVGACLFSGAASATLLPQSTVPLNLSTYAGGLGTYYTNAYNPFAESVTIDSVTVANADYSGSLQINYGNYSSISYSKGTSTVQLASPITLGASQVNGGKISVYSSPIQYSGLEFLANGSFNTNYPCPVSGGCLINAKATVTWNRNLPTEISAVGGANCLNVSGGSTAAGTGITQAACQGSTSETWTLTPIGEYYHLVAKNSGECLNVPGNSTQTGAQLIQWGCQGSSSMNDQWSVTQLADGNYQIVSRSSSLCVEMQAGGAVVQNACQLSPSQQNEFKLPQLPAAWGPAYTL</sequence>
<organism evidence="2 3">
    <name type="scientific">Trinickia fusca</name>
    <dbReference type="NCBI Taxonomy" id="2419777"/>
    <lineage>
        <taxon>Bacteria</taxon>
        <taxon>Pseudomonadati</taxon>
        <taxon>Pseudomonadota</taxon>
        <taxon>Betaproteobacteria</taxon>
        <taxon>Burkholderiales</taxon>
        <taxon>Burkholderiaceae</taxon>
        <taxon>Trinickia</taxon>
    </lineage>
</organism>
<reference evidence="2 3" key="1">
    <citation type="submission" date="2018-10" db="EMBL/GenBank/DDBJ databases">
        <title>Paraburkholderia sp. 7MK8-2, isolated from soil.</title>
        <authorList>
            <person name="Gao Z.-H."/>
            <person name="Qiu L.-H."/>
        </authorList>
    </citation>
    <scope>NUCLEOTIDE SEQUENCE [LARGE SCALE GENOMIC DNA]</scope>
    <source>
        <strain evidence="2 3">7MK8-2</strain>
    </source>
</reference>
<evidence type="ECO:0000313" key="2">
    <source>
        <dbReference type="EMBL" id="RKP46917.1"/>
    </source>
</evidence>
<dbReference type="SMART" id="SM00458">
    <property type="entry name" value="RICIN"/>
    <property type="match status" value="1"/>
</dbReference>
<dbReference type="InterPro" id="IPR035992">
    <property type="entry name" value="Ricin_B-like_lectins"/>
</dbReference>
<keyword evidence="3" id="KW-1185">Reference proteome</keyword>
<dbReference type="InterPro" id="IPR000772">
    <property type="entry name" value="Ricin_B_lectin"/>
</dbReference>
<dbReference type="EMBL" id="RBZV01000006">
    <property type="protein sequence ID" value="RKP46917.1"/>
    <property type="molecule type" value="Genomic_DNA"/>
</dbReference>
<protein>
    <recommendedName>
        <fullName evidence="1">Ricin B lectin domain-containing protein</fullName>
    </recommendedName>
</protein>
<evidence type="ECO:0000259" key="1">
    <source>
        <dbReference type="SMART" id="SM00458"/>
    </source>
</evidence>